<reference evidence="1" key="1">
    <citation type="submission" date="2020-05" db="EMBL/GenBank/DDBJ databases">
        <title>Complete genome sequence of Bradyrhizobium diazoefficiens XF5 isolated from soybean nodule.</title>
        <authorList>
            <person name="Noda R."/>
            <person name="Kakizaki K."/>
            <person name="Minamisawa K."/>
        </authorList>
    </citation>
    <scope>NUCLEOTIDE SEQUENCE</scope>
    <source>
        <strain evidence="1">XF5</strain>
    </source>
</reference>
<dbReference type="AlphaFoldDB" id="A0A810BUS7"/>
<gene>
    <name evidence="1" type="ORF">XF5B_05800</name>
    <name evidence="2" type="ORF">XF6B_05830</name>
    <name evidence="3" type="ORF">XF9B_05840</name>
</gene>
<reference evidence="2" key="2">
    <citation type="submission" date="2020-05" db="EMBL/GenBank/DDBJ databases">
        <title>Complete genome sequence of Bradyrhizobium diazoefficiens XF6 isolated from soybean nodule.</title>
        <authorList>
            <person name="Noda R."/>
            <person name="Kakizaki K."/>
            <person name="Minamisawa K."/>
        </authorList>
    </citation>
    <scope>NUCLEOTIDE SEQUENCE</scope>
    <source>
        <strain evidence="2">XF6</strain>
    </source>
</reference>
<evidence type="ECO:0000313" key="1">
    <source>
        <dbReference type="EMBL" id="BCE53068.1"/>
    </source>
</evidence>
<dbReference type="EMBL" id="AP023095">
    <property type="protein sequence ID" value="BCE53068.1"/>
    <property type="molecule type" value="Genomic_DNA"/>
</dbReference>
<proteinExistence type="predicted"/>
<organism evidence="3">
    <name type="scientific">Bradyrhizobium diazoefficiens</name>
    <dbReference type="NCBI Taxonomy" id="1355477"/>
    <lineage>
        <taxon>Bacteria</taxon>
        <taxon>Pseudomonadati</taxon>
        <taxon>Pseudomonadota</taxon>
        <taxon>Alphaproteobacteria</taxon>
        <taxon>Hyphomicrobiales</taxon>
        <taxon>Nitrobacteraceae</taxon>
        <taxon>Bradyrhizobium</taxon>
    </lineage>
</organism>
<protein>
    <submittedName>
        <fullName evidence="3">Uncharacterized protein</fullName>
    </submittedName>
</protein>
<evidence type="ECO:0000313" key="2">
    <source>
        <dbReference type="EMBL" id="BCE61784.1"/>
    </source>
</evidence>
<dbReference type="EMBL" id="AP023098">
    <property type="protein sequence ID" value="BCE79163.1"/>
    <property type="molecule type" value="Genomic_DNA"/>
</dbReference>
<dbReference type="EMBL" id="AP023096">
    <property type="protein sequence ID" value="BCE61784.1"/>
    <property type="molecule type" value="Genomic_DNA"/>
</dbReference>
<dbReference type="RefSeq" id="WP_110115821.1">
    <property type="nucleotide sequence ID" value="NZ_AP022638.1"/>
</dbReference>
<reference evidence="3" key="3">
    <citation type="submission" date="2020-05" db="EMBL/GenBank/DDBJ databases">
        <title>Complete genome sequence of Bradyrhizobium diazoefficiens XF9 isolated from soybean nodule.</title>
        <authorList>
            <person name="Noda R."/>
            <person name="Kakizaki K."/>
            <person name="Minamisawa K."/>
        </authorList>
    </citation>
    <scope>NUCLEOTIDE SEQUENCE</scope>
    <source>
        <strain evidence="3">XF9</strain>
    </source>
</reference>
<accession>A0A810BUS7</accession>
<evidence type="ECO:0000313" key="3">
    <source>
        <dbReference type="EMBL" id="BCE79163.1"/>
    </source>
</evidence>
<sequence length="154" mass="17725">MSNFVWQLTERERHQFERLARRYSLTVVEIMGIMSELATEGFDPVEAEGKAFEFTSSHLIGPDYFEHRNVPEPDANVDLFVAWDQTKFDADIGRYLLDNHPSKATAASVFKNTLAWFRFWAVRWPIPEGRARFKGLADALSARLFRVIDGGNAR</sequence>
<name>A0A810BUS7_9BRAD</name>